<protein>
    <submittedName>
        <fullName evidence="3">Syntaxin binding protein 1</fullName>
    </submittedName>
</protein>
<gene>
    <name evidence="3" type="ORF">SMAX5B_015169</name>
</gene>
<keyword evidence="4" id="KW-1185">Reference proteome</keyword>
<dbReference type="Pfam" id="PF00995">
    <property type="entry name" value="Sec1"/>
    <property type="match status" value="1"/>
</dbReference>
<sequence>MLTSTLRRGKKLDRKERVSEQTYQLSRWTPLVKDIMEDAIEDKLDTKHYPYISTRSSASFSTTAVSSARYGHWHKNKTPGEYRTGPRVMVFIIGGVSFSEMRCAYEVTQANGKWEAIIGSTHIFPPTSLLEQLKTMNKPDEEVTS</sequence>
<dbReference type="EMBL" id="CP026258">
    <property type="protein sequence ID" value="AWP14959.1"/>
    <property type="molecule type" value="Genomic_DNA"/>
</dbReference>
<dbReference type="SUPFAM" id="SSF56815">
    <property type="entry name" value="Sec1/munc18-like (SM) proteins"/>
    <property type="match status" value="1"/>
</dbReference>
<evidence type="ECO:0000313" key="3">
    <source>
        <dbReference type="EMBL" id="AWP14959.1"/>
    </source>
</evidence>
<comment type="similarity">
    <text evidence="1">Belongs to the STXBP/unc-18/SEC1 family.</text>
</comment>
<evidence type="ECO:0000256" key="1">
    <source>
        <dbReference type="ARBA" id="ARBA00009884"/>
    </source>
</evidence>
<evidence type="ECO:0000313" key="4">
    <source>
        <dbReference type="Proteomes" id="UP000246464"/>
    </source>
</evidence>
<dbReference type="AlphaFoldDB" id="A0A2U9CGV8"/>
<dbReference type="Gene3D" id="3.40.50.1910">
    <property type="match status" value="1"/>
</dbReference>
<evidence type="ECO:0000256" key="2">
    <source>
        <dbReference type="ARBA" id="ARBA00022927"/>
    </source>
</evidence>
<name>A0A2U9CGV8_SCOMX</name>
<dbReference type="GO" id="GO:0016192">
    <property type="term" value="P:vesicle-mediated transport"/>
    <property type="evidence" value="ECO:0007669"/>
    <property type="project" value="InterPro"/>
</dbReference>
<dbReference type="InterPro" id="IPR027482">
    <property type="entry name" value="Sec1-like_dom2"/>
</dbReference>
<dbReference type="InterPro" id="IPR001619">
    <property type="entry name" value="Sec1-like"/>
</dbReference>
<dbReference type="Proteomes" id="UP000246464">
    <property type="component" value="Chromosome 16"/>
</dbReference>
<reference evidence="3 4" key="1">
    <citation type="submission" date="2017-12" db="EMBL/GenBank/DDBJ databases">
        <title>Integrating genomic resources of turbot (Scophthalmus maximus) in depth evaluation of genetic and physical mapping variation across individuals.</title>
        <authorList>
            <person name="Martinez P."/>
        </authorList>
    </citation>
    <scope>NUCLEOTIDE SEQUENCE [LARGE SCALE GENOMIC DNA]</scope>
</reference>
<accession>A0A2U9CGV8</accession>
<keyword evidence="2" id="KW-0653">Protein transport</keyword>
<organism evidence="3 4">
    <name type="scientific">Scophthalmus maximus</name>
    <name type="common">Turbot</name>
    <name type="synonym">Psetta maxima</name>
    <dbReference type="NCBI Taxonomy" id="52904"/>
    <lineage>
        <taxon>Eukaryota</taxon>
        <taxon>Metazoa</taxon>
        <taxon>Chordata</taxon>
        <taxon>Craniata</taxon>
        <taxon>Vertebrata</taxon>
        <taxon>Euteleostomi</taxon>
        <taxon>Actinopterygii</taxon>
        <taxon>Neopterygii</taxon>
        <taxon>Teleostei</taxon>
        <taxon>Neoteleostei</taxon>
        <taxon>Acanthomorphata</taxon>
        <taxon>Carangaria</taxon>
        <taxon>Pleuronectiformes</taxon>
        <taxon>Pleuronectoidei</taxon>
        <taxon>Scophthalmidae</taxon>
        <taxon>Scophthalmus</taxon>
    </lineage>
</organism>
<dbReference type="GO" id="GO:0015031">
    <property type="term" value="P:protein transport"/>
    <property type="evidence" value="ECO:0007669"/>
    <property type="project" value="UniProtKB-KW"/>
</dbReference>
<dbReference type="InterPro" id="IPR036045">
    <property type="entry name" value="Sec1-like_sf"/>
</dbReference>
<keyword evidence="2" id="KW-0813">Transport</keyword>
<proteinExistence type="inferred from homology"/>
<dbReference type="PANTHER" id="PTHR11679">
    <property type="entry name" value="VESICLE PROTEIN SORTING-ASSOCIATED"/>
    <property type="match status" value="1"/>
</dbReference>